<evidence type="ECO:0000313" key="7">
    <source>
        <dbReference type="EMBL" id="BDI32879.1"/>
    </source>
</evidence>
<dbReference type="Pfam" id="PF00512">
    <property type="entry name" value="HisKA"/>
    <property type="match status" value="1"/>
</dbReference>
<keyword evidence="8" id="KW-1185">Reference proteome</keyword>
<dbReference type="EMBL" id="AP025739">
    <property type="protein sequence ID" value="BDI32879.1"/>
    <property type="molecule type" value="Genomic_DNA"/>
</dbReference>
<dbReference type="InterPro" id="IPR036890">
    <property type="entry name" value="HATPase_C_sf"/>
</dbReference>
<name>A0A402CPV3_9BACT</name>
<protein>
    <recommendedName>
        <fullName evidence="2">histidine kinase</fullName>
        <ecNumber evidence="2">2.7.13.3</ecNumber>
    </recommendedName>
</protein>
<keyword evidence="4" id="KW-0808">Transferase</keyword>
<dbReference type="Gene3D" id="3.30.565.10">
    <property type="entry name" value="Histidine kinase-like ATPase, C-terminal domain"/>
    <property type="match status" value="1"/>
</dbReference>
<proteinExistence type="predicted"/>
<dbReference type="KEGG" id="ccot:CCAX7_49300"/>
<dbReference type="Proteomes" id="UP000287394">
    <property type="component" value="Chromosome"/>
</dbReference>
<dbReference type="GO" id="GO:0000156">
    <property type="term" value="F:phosphorelay response regulator activity"/>
    <property type="evidence" value="ECO:0007669"/>
    <property type="project" value="TreeGrafter"/>
</dbReference>
<dbReference type="InterPro" id="IPR005467">
    <property type="entry name" value="His_kinase_dom"/>
</dbReference>
<dbReference type="InterPro" id="IPR003594">
    <property type="entry name" value="HATPase_dom"/>
</dbReference>
<evidence type="ECO:0000256" key="6">
    <source>
        <dbReference type="ARBA" id="ARBA00023012"/>
    </source>
</evidence>
<sequence length="251" mass="27836">MDGNSDSALARMLAQRNAELDQFAYVVSHDLRAPLRGIANLAKWIEEDLGDQVPEETASQLALLRSRVHRMDAMIQGILQYSRVGRADTQIETVDVRNLVDETIDLLAPPPEIEIRVEGNFPTLSTNLTQLEQVFLNLIGNAIKHGNGASRQIRVACREQECDYEFHVIDNGPGISPRYHERIFQIFQTLESLDKVDGAGLGLALVKKIVERQGGAVSLESDEGQGADFGFTWPKLSPDFENVGVRNGNLE</sequence>
<evidence type="ECO:0000256" key="3">
    <source>
        <dbReference type="ARBA" id="ARBA00022553"/>
    </source>
</evidence>
<dbReference type="GO" id="GO:0030295">
    <property type="term" value="F:protein kinase activator activity"/>
    <property type="evidence" value="ECO:0007669"/>
    <property type="project" value="TreeGrafter"/>
</dbReference>
<dbReference type="Gene3D" id="1.10.287.130">
    <property type="match status" value="1"/>
</dbReference>
<accession>A0A402CPV3</accession>
<evidence type="ECO:0000256" key="4">
    <source>
        <dbReference type="ARBA" id="ARBA00022679"/>
    </source>
</evidence>
<evidence type="ECO:0000256" key="5">
    <source>
        <dbReference type="ARBA" id="ARBA00022777"/>
    </source>
</evidence>
<dbReference type="InterPro" id="IPR003661">
    <property type="entry name" value="HisK_dim/P_dom"/>
</dbReference>
<gene>
    <name evidence="7" type="ORF">CCAX7_49300</name>
</gene>
<evidence type="ECO:0000256" key="1">
    <source>
        <dbReference type="ARBA" id="ARBA00000085"/>
    </source>
</evidence>
<keyword evidence="3" id="KW-0597">Phosphoprotein</keyword>
<dbReference type="AlphaFoldDB" id="A0A402CPV3"/>
<dbReference type="PRINTS" id="PR00344">
    <property type="entry name" value="BCTRLSENSOR"/>
</dbReference>
<dbReference type="GO" id="GO:0000155">
    <property type="term" value="F:phosphorelay sensor kinase activity"/>
    <property type="evidence" value="ECO:0007669"/>
    <property type="project" value="InterPro"/>
</dbReference>
<keyword evidence="6" id="KW-0902">Two-component regulatory system</keyword>
<comment type="catalytic activity">
    <reaction evidence="1">
        <text>ATP + protein L-histidine = ADP + protein N-phospho-L-histidine.</text>
        <dbReference type="EC" id="2.7.13.3"/>
    </reaction>
</comment>
<dbReference type="Pfam" id="PF02518">
    <property type="entry name" value="HATPase_c"/>
    <property type="match status" value="1"/>
</dbReference>
<dbReference type="SMART" id="SM00388">
    <property type="entry name" value="HisKA"/>
    <property type="match status" value="1"/>
</dbReference>
<dbReference type="PANTHER" id="PTHR42878">
    <property type="entry name" value="TWO-COMPONENT HISTIDINE KINASE"/>
    <property type="match status" value="1"/>
</dbReference>
<dbReference type="PANTHER" id="PTHR42878:SF15">
    <property type="entry name" value="BACTERIOPHYTOCHROME"/>
    <property type="match status" value="1"/>
</dbReference>
<dbReference type="InterPro" id="IPR036097">
    <property type="entry name" value="HisK_dim/P_sf"/>
</dbReference>
<dbReference type="GO" id="GO:0007234">
    <property type="term" value="P:osmosensory signaling via phosphorelay pathway"/>
    <property type="evidence" value="ECO:0007669"/>
    <property type="project" value="TreeGrafter"/>
</dbReference>
<dbReference type="EC" id="2.7.13.3" evidence="2"/>
<dbReference type="PROSITE" id="PS50109">
    <property type="entry name" value="HIS_KIN"/>
    <property type="match status" value="1"/>
</dbReference>
<dbReference type="SUPFAM" id="SSF47384">
    <property type="entry name" value="Homodimeric domain of signal transducing histidine kinase"/>
    <property type="match status" value="1"/>
</dbReference>
<organism evidence="7 8">
    <name type="scientific">Capsulimonas corticalis</name>
    <dbReference type="NCBI Taxonomy" id="2219043"/>
    <lineage>
        <taxon>Bacteria</taxon>
        <taxon>Bacillati</taxon>
        <taxon>Armatimonadota</taxon>
        <taxon>Armatimonadia</taxon>
        <taxon>Capsulimonadales</taxon>
        <taxon>Capsulimonadaceae</taxon>
        <taxon>Capsulimonas</taxon>
    </lineage>
</organism>
<dbReference type="SUPFAM" id="SSF55874">
    <property type="entry name" value="ATPase domain of HSP90 chaperone/DNA topoisomerase II/histidine kinase"/>
    <property type="match status" value="1"/>
</dbReference>
<dbReference type="CDD" id="cd00082">
    <property type="entry name" value="HisKA"/>
    <property type="match status" value="1"/>
</dbReference>
<evidence type="ECO:0000313" key="8">
    <source>
        <dbReference type="Proteomes" id="UP000287394"/>
    </source>
</evidence>
<reference evidence="7 8" key="1">
    <citation type="journal article" date="2019" name="Int. J. Syst. Evol. Microbiol.">
        <title>Capsulimonas corticalis gen. nov., sp. nov., an aerobic capsulated bacterium, of a novel bacterial order, Capsulimonadales ord. nov., of the class Armatimonadia of the phylum Armatimonadetes.</title>
        <authorList>
            <person name="Li J."/>
            <person name="Kudo C."/>
            <person name="Tonouchi A."/>
        </authorList>
    </citation>
    <scope>NUCLEOTIDE SEQUENCE [LARGE SCALE GENOMIC DNA]</scope>
    <source>
        <strain evidence="7 8">AX-7</strain>
    </source>
</reference>
<evidence type="ECO:0000256" key="2">
    <source>
        <dbReference type="ARBA" id="ARBA00012438"/>
    </source>
</evidence>
<dbReference type="SMART" id="SM00387">
    <property type="entry name" value="HATPase_c"/>
    <property type="match status" value="1"/>
</dbReference>
<dbReference type="InterPro" id="IPR004358">
    <property type="entry name" value="Sig_transdc_His_kin-like_C"/>
</dbReference>
<keyword evidence="5" id="KW-0418">Kinase</keyword>
<dbReference type="InterPro" id="IPR050351">
    <property type="entry name" value="BphY/WalK/GraS-like"/>
</dbReference>